<dbReference type="GO" id="GO:0000149">
    <property type="term" value="F:SNARE binding"/>
    <property type="evidence" value="ECO:0007669"/>
    <property type="project" value="TreeGrafter"/>
</dbReference>
<keyword evidence="6" id="KW-0968">Cytoplasmic vesicle</keyword>
<feature type="domain" description="Sec23/Sec24 trunk" evidence="10">
    <location>
        <begin position="626"/>
        <end position="869"/>
    </location>
</feature>
<dbReference type="InterPro" id="IPR050550">
    <property type="entry name" value="SEC23_SEC24_subfamily"/>
</dbReference>
<dbReference type="InterPro" id="IPR036174">
    <property type="entry name" value="Znf_Sec23_Sec24_sf"/>
</dbReference>
<evidence type="ECO:0000256" key="1">
    <source>
        <dbReference type="ARBA" id="ARBA00004299"/>
    </source>
</evidence>
<evidence type="ECO:0000259" key="8">
    <source>
        <dbReference type="Pfam" id="PF00626"/>
    </source>
</evidence>
<dbReference type="InterPro" id="IPR006896">
    <property type="entry name" value="Sec23/24_trunk_dom"/>
</dbReference>
<dbReference type="Gene3D" id="3.40.20.10">
    <property type="entry name" value="Severin"/>
    <property type="match status" value="1"/>
</dbReference>
<dbReference type="GO" id="GO:0030127">
    <property type="term" value="C:COPII vesicle coat"/>
    <property type="evidence" value="ECO:0007669"/>
    <property type="project" value="InterPro"/>
</dbReference>
<name>A0A6M2DU15_XENCH</name>
<feature type="region of interest" description="Disordered" evidence="7">
    <location>
        <begin position="224"/>
        <end position="291"/>
    </location>
</feature>
<evidence type="ECO:0000259" key="11">
    <source>
        <dbReference type="Pfam" id="PF04815"/>
    </source>
</evidence>
<dbReference type="SUPFAM" id="SSF82754">
    <property type="entry name" value="C-terminal, gelsolin-like domain of Sec23/24"/>
    <property type="match status" value="1"/>
</dbReference>
<feature type="domain" description="Gelsolin-like" evidence="8">
    <location>
        <begin position="1090"/>
        <end position="1162"/>
    </location>
</feature>
<dbReference type="Pfam" id="PF04815">
    <property type="entry name" value="Sec23_helical"/>
    <property type="match status" value="1"/>
</dbReference>
<evidence type="ECO:0000256" key="6">
    <source>
        <dbReference type="ARBA" id="ARBA00023329"/>
    </source>
</evidence>
<dbReference type="GO" id="GO:0005789">
    <property type="term" value="C:endoplasmic reticulum membrane"/>
    <property type="evidence" value="ECO:0007669"/>
    <property type="project" value="UniProtKB-SubCell"/>
</dbReference>
<evidence type="ECO:0000259" key="12">
    <source>
        <dbReference type="Pfam" id="PF08033"/>
    </source>
</evidence>
<dbReference type="Pfam" id="PF08033">
    <property type="entry name" value="Sec23_BS"/>
    <property type="match status" value="1"/>
</dbReference>
<dbReference type="Gene3D" id="1.20.120.730">
    <property type="entry name" value="Sec23/Sec24 helical domain"/>
    <property type="match status" value="1"/>
</dbReference>
<dbReference type="EMBL" id="GIIL01004902">
    <property type="protein sequence ID" value="NOV48628.1"/>
    <property type="molecule type" value="Transcribed_RNA"/>
</dbReference>
<dbReference type="InterPro" id="IPR036465">
    <property type="entry name" value="vWFA_dom_sf"/>
</dbReference>
<dbReference type="CDD" id="cd01479">
    <property type="entry name" value="Sec24-like"/>
    <property type="match status" value="1"/>
</dbReference>
<sequence length="1221" mass="134078">MTNNVNTALNQLSNMSIHNPQHEKNVNSQNVLNGQTINKSDSGSAMSHYSPHIPSSTSVPGVLNGNFVNANINSDKYLPLQPLGINSLNQTNQPPGTISPVVAQPHLMKPAALGATANSQDHIGSHPALLNQNRSNLQPGQFLPNQQMPYLPPQTSQNPNKSVPVSKQNFLPPTSNVSHQSVLPPGQYGQAGQVMSQYSQIAPTGGLLGQPTGGQLGPPTIGQHVPPTSGQQVPPSVGPSVGQYGPAAGGHLGPPGGTQPGPPGGAQLGPPVGGQLRPLTSGQMHSDQMMPQPSMLPPQTDQFGSKLPDSTSTSQTVYQTNQMMTQPPNNMQQFNYMPPKVNSMPGPPMQNQPFYGAVPPRSGNISSGPVPPTPEQLSHPTSGSGAPYSGSVNHPYNVQTQAKNAQYIQPRGPMYPSGGMMAAQPGYPPNSYPTTNNPYQQPQQQARRLDPDQMPSPIQVTGDDQKTRGGVFATDQKGAVPPLVTTNFIVQDQGNASPRYIRSSMYNVATTADMMKQTSVPFGIVISPFAKTLEQELVPPIVNLGELGPVRCIRCKAYMCPFMQFIDSGRRFQCLFCKATTEVPNEYFQHLDQYGLRMDRYERPELMLGTYEFVATKDYCRNNQFPKPPAVIFLIDVSYNNIKSGLVNLLCAEMKNIIKNLPTDQGQSKTNMKVGFITYNNTVHFYNIKSTLAQPQMLVVGDIQEMFMPLLDGFLCDPEESDIVIDTLMQQIPTMFADTRETETILAPAIEAGLAALKASECTGKLLLFHSTLPVAEAPGKLKNRDDRKLLGTDKEKTILTPQCNDYTKLGQDCVAAGCSVDLFLFNNSFIDIATIGQISKVTGGEVYKYTYFLAELDGHRLVTDIVHNISRPIAFDAVMRVRTSTGIRPTEFFGHFYMPNTTDMELASIDCDKAIAIEIKHDDKLSEEEGVYIQVALLYTSCGGQRRLRIINLSLKTCAQMADLYRSCDLDTIINYFSKQAITKMLESTPKAYKEDLVNRCAQILACYRKNCASPSSAGQLILPEYIKLLPLYMNCLLKSDALSGGADMTVDDRSYIMQAVMTMDLPSSVTYFYPRLISLHDVSPQDTNIPSPIRCSIDKMTDDGAYLLENGIHMFLWLGLGLNQEWVQSVFGVPTCAQIDTDKVALPVLENPISERVRNIVNSIRKQRHRCMRLTLVRQRDKLEPVCKHFLVEDRGTDGSSSYVDFLCHMHKEIRMLLS</sequence>
<feature type="domain" description="Sec23/Sec24 beta-sandwich" evidence="12">
    <location>
        <begin position="875"/>
        <end position="958"/>
    </location>
</feature>
<dbReference type="GO" id="GO:0090110">
    <property type="term" value="P:COPII-coated vesicle cargo loading"/>
    <property type="evidence" value="ECO:0007669"/>
    <property type="project" value="TreeGrafter"/>
</dbReference>
<dbReference type="AlphaFoldDB" id="A0A6M2DU15"/>
<feature type="region of interest" description="Disordered" evidence="7">
    <location>
        <begin position="416"/>
        <end position="453"/>
    </location>
</feature>
<feature type="compositionally biased region" description="Polar residues" evidence="7">
    <location>
        <begin position="375"/>
        <end position="388"/>
    </location>
</feature>
<dbReference type="GO" id="GO:0070971">
    <property type="term" value="C:endoplasmic reticulum exit site"/>
    <property type="evidence" value="ECO:0007669"/>
    <property type="project" value="TreeGrafter"/>
</dbReference>
<dbReference type="SUPFAM" id="SSF53300">
    <property type="entry name" value="vWA-like"/>
    <property type="match status" value="1"/>
</dbReference>
<feature type="domain" description="Sec23/Sec24 helical" evidence="11">
    <location>
        <begin position="970"/>
        <end position="1071"/>
    </location>
</feature>
<keyword evidence="5" id="KW-0653">Protein transport</keyword>
<dbReference type="SUPFAM" id="SSF82919">
    <property type="entry name" value="Zn-finger domain of Sec23/24"/>
    <property type="match status" value="1"/>
</dbReference>
<organism evidence="13">
    <name type="scientific">Xenopsylla cheopis</name>
    <name type="common">Oriental rat flea</name>
    <name type="synonym">Pulex cheopis</name>
    <dbReference type="NCBI Taxonomy" id="163159"/>
    <lineage>
        <taxon>Eukaryota</taxon>
        <taxon>Metazoa</taxon>
        <taxon>Ecdysozoa</taxon>
        <taxon>Arthropoda</taxon>
        <taxon>Hexapoda</taxon>
        <taxon>Insecta</taxon>
        <taxon>Pterygota</taxon>
        <taxon>Neoptera</taxon>
        <taxon>Endopterygota</taxon>
        <taxon>Siphonaptera</taxon>
        <taxon>Pulicidae</taxon>
        <taxon>Xenopsyllinae</taxon>
        <taxon>Xenopsylla</taxon>
    </lineage>
</organism>
<dbReference type="GO" id="GO:0008270">
    <property type="term" value="F:zinc ion binding"/>
    <property type="evidence" value="ECO:0007669"/>
    <property type="project" value="InterPro"/>
</dbReference>
<dbReference type="SUPFAM" id="SSF81811">
    <property type="entry name" value="Helical domain of Sec23/24"/>
    <property type="match status" value="1"/>
</dbReference>
<dbReference type="Pfam" id="PF04811">
    <property type="entry name" value="Sec23_trunk"/>
    <property type="match status" value="1"/>
</dbReference>
<dbReference type="InterPro" id="IPR006900">
    <property type="entry name" value="Sec23/24_helical_dom"/>
</dbReference>
<accession>A0A6M2DU15</accession>
<dbReference type="SUPFAM" id="SSF81995">
    <property type="entry name" value="beta-sandwich domain of Sec23/24"/>
    <property type="match status" value="1"/>
</dbReference>
<dbReference type="FunFam" id="3.40.50.410:FF:000020">
    <property type="entry name" value="protein transport protein Sec24D isoform X1"/>
    <property type="match status" value="1"/>
</dbReference>
<dbReference type="InterPro" id="IPR029006">
    <property type="entry name" value="ADF-H/Gelsolin-like_dom_sf"/>
</dbReference>
<dbReference type="InterPro" id="IPR006895">
    <property type="entry name" value="Znf_Sec23_Sec24"/>
</dbReference>
<evidence type="ECO:0000259" key="9">
    <source>
        <dbReference type="Pfam" id="PF04810"/>
    </source>
</evidence>
<evidence type="ECO:0000313" key="13">
    <source>
        <dbReference type="EMBL" id="NOV48628.1"/>
    </source>
</evidence>
<evidence type="ECO:0000256" key="4">
    <source>
        <dbReference type="ARBA" id="ARBA00022448"/>
    </source>
</evidence>
<proteinExistence type="inferred from homology"/>
<comment type="similarity">
    <text evidence="3">Belongs to the SEC23/SEC24 family. SEC24 subfamily.</text>
</comment>
<dbReference type="Pfam" id="PF04810">
    <property type="entry name" value="zf-Sec23_Sec24"/>
    <property type="match status" value="1"/>
</dbReference>
<dbReference type="GO" id="GO:0006886">
    <property type="term" value="P:intracellular protein transport"/>
    <property type="evidence" value="ECO:0007669"/>
    <property type="project" value="InterPro"/>
</dbReference>
<dbReference type="Gene3D" id="2.60.40.1670">
    <property type="entry name" value="beta-sandwich domain of Sec23/24"/>
    <property type="match status" value="1"/>
</dbReference>
<dbReference type="InterPro" id="IPR041742">
    <property type="entry name" value="Sec24-like_trunk_dom"/>
</dbReference>
<evidence type="ECO:0000256" key="3">
    <source>
        <dbReference type="ARBA" id="ARBA00008334"/>
    </source>
</evidence>
<reference evidence="13" key="1">
    <citation type="submission" date="2020-03" db="EMBL/GenBank/DDBJ databases">
        <title>Transcriptomic Profiling of the Digestive Tract of the Rat Flea, Xenopsylla cheopis, Following Blood Feeding and Infection with Yersinia pestis.</title>
        <authorList>
            <person name="Bland D.M."/>
            <person name="Martens C.A."/>
            <person name="Virtaneva K."/>
            <person name="Kanakabandi K."/>
            <person name="Long D."/>
            <person name="Rosenke R."/>
            <person name="Saturday G.A."/>
            <person name="Hoyt F.H."/>
            <person name="Bruno D.P."/>
            <person name="Ribeiro J.M.C."/>
            <person name="Hinnebusch J."/>
        </authorList>
    </citation>
    <scope>NUCLEOTIDE SEQUENCE</scope>
</reference>
<evidence type="ECO:0000256" key="7">
    <source>
        <dbReference type="SAM" id="MobiDB-lite"/>
    </source>
</evidence>
<feature type="compositionally biased region" description="Gly residues" evidence="7">
    <location>
        <begin position="247"/>
        <end position="267"/>
    </location>
</feature>
<evidence type="ECO:0000259" key="10">
    <source>
        <dbReference type="Pfam" id="PF04811"/>
    </source>
</evidence>
<keyword evidence="4" id="KW-0813">Transport</keyword>
<evidence type="ECO:0000256" key="2">
    <source>
        <dbReference type="ARBA" id="ARBA00004397"/>
    </source>
</evidence>
<dbReference type="Gene3D" id="2.30.30.380">
    <property type="entry name" value="Zn-finger domain of Sec23/24"/>
    <property type="match status" value="1"/>
</dbReference>
<comment type="subcellular location">
    <subcellularLocation>
        <location evidence="1">Cytoplasmic vesicle</location>
        <location evidence="1">COPII-coated vesicle membrane</location>
        <topology evidence="1">Peripheral membrane protein</topology>
        <orientation evidence="1">Cytoplasmic side</orientation>
    </subcellularLocation>
    <subcellularLocation>
        <location evidence="2">Endoplasmic reticulum membrane</location>
        <topology evidence="2">Peripheral membrane protein</topology>
        <orientation evidence="2">Cytoplasmic side</orientation>
    </subcellularLocation>
</comment>
<dbReference type="Gene3D" id="3.40.50.410">
    <property type="entry name" value="von Willebrand factor, type A domain"/>
    <property type="match status" value="1"/>
</dbReference>
<dbReference type="InterPro" id="IPR036180">
    <property type="entry name" value="Gelsolin-like_dom_sf"/>
</dbReference>
<feature type="region of interest" description="Disordered" evidence="7">
    <location>
        <begin position="118"/>
        <end position="164"/>
    </location>
</feature>
<dbReference type="InterPro" id="IPR012990">
    <property type="entry name" value="Beta-sandwich_Sec23_24"/>
</dbReference>
<dbReference type="InterPro" id="IPR036175">
    <property type="entry name" value="Sec23/24_helical_dom_sf"/>
</dbReference>
<feature type="domain" description="Zinc finger Sec23/Sec24-type" evidence="9">
    <location>
        <begin position="549"/>
        <end position="587"/>
    </location>
</feature>
<protein>
    <submittedName>
        <fullName evidence="13">Putative vesicle coat complex copii subunit sec24/subunit sfb2</fullName>
    </submittedName>
</protein>
<dbReference type="Pfam" id="PF00626">
    <property type="entry name" value="Gelsolin"/>
    <property type="match status" value="1"/>
</dbReference>
<feature type="region of interest" description="Disordered" evidence="7">
    <location>
        <begin position="345"/>
        <end position="388"/>
    </location>
</feature>
<dbReference type="InterPro" id="IPR007123">
    <property type="entry name" value="Gelsolin-like_dom"/>
</dbReference>
<feature type="compositionally biased region" description="Polar residues" evidence="7">
    <location>
        <begin position="130"/>
        <end position="164"/>
    </location>
</feature>
<dbReference type="PANTHER" id="PTHR13803">
    <property type="entry name" value="SEC24-RELATED PROTEIN"/>
    <property type="match status" value="1"/>
</dbReference>
<dbReference type="PANTHER" id="PTHR13803:SF4">
    <property type="entry name" value="SECRETORY 24CD, ISOFORM C"/>
    <property type="match status" value="1"/>
</dbReference>
<feature type="compositionally biased region" description="Low complexity" evidence="7">
    <location>
        <begin position="432"/>
        <end position="445"/>
    </location>
</feature>
<evidence type="ECO:0000256" key="5">
    <source>
        <dbReference type="ARBA" id="ARBA00022927"/>
    </source>
</evidence>